<dbReference type="KEGG" id="aswu:HUW51_24345"/>
<evidence type="ECO:0000313" key="3">
    <source>
        <dbReference type="Proteomes" id="UP000515237"/>
    </source>
</evidence>
<feature type="domain" description="NADPH-dependent FMN reductase-like" evidence="1">
    <location>
        <begin position="10"/>
        <end position="144"/>
    </location>
</feature>
<protein>
    <submittedName>
        <fullName evidence="2">NAD(P)H-dependent oxidoreductase</fullName>
    </submittedName>
</protein>
<dbReference type="GO" id="GO:0016491">
    <property type="term" value="F:oxidoreductase activity"/>
    <property type="evidence" value="ECO:0007669"/>
    <property type="project" value="InterPro"/>
</dbReference>
<gene>
    <name evidence="2" type="ORF">HUW51_24345</name>
</gene>
<dbReference type="AlphaFoldDB" id="A0A7G7GEU9"/>
<dbReference type="InterPro" id="IPR005025">
    <property type="entry name" value="FMN_Rdtase-like_dom"/>
</dbReference>
<dbReference type="Gene3D" id="3.40.50.360">
    <property type="match status" value="1"/>
</dbReference>
<dbReference type="Proteomes" id="UP000515237">
    <property type="component" value="Chromosome"/>
</dbReference>
<dbReference type="RefSeq" id="WP_185272171.1">
    <property type="nucleotide sequence ID" value="NZ_CP055156.1"/>
</dbReference>
<dbReference type="EMBL" id="CP055156">
    <property type="protein sequence ID" value="QNF35683.1"/>
    <property type="molecule type" value="Genomic_DNA"/>
</dbReference>
<accession>A0A7G7GEU9</accession>
<organism evidence="2 3">
    <name type="scientific">Adhaeribacter swui</name>
    <dbReference type="NCBI Taxonomy" id="2086471"/>
    <lineage>
        <taxon>Bacteria</taxon>
        <taxon>Pseudomonadati</taxon>
        <taxon>Bacteroidota</taxon>
        <taxon>Cytophagia</taxon>
        <taxon>Cytophagales</taxon>
        <taxon>Hymenobacteraceae</taxon>
        <taxon>Adhaeribacter</taxon>
    </lineage>
</organism>
<keyword evidence="3" id="KW-1185">Reference proteome</keyword>
<dbReference type="InterPro" id="IPR029039">
    <property type="entry name" value="Flavoprotein-like_sf"/>
</dbReference>
<dbReference type="SUPFAM" id="SSF52218">
    <property type="entry name" value="Flavoproteins"/>
    <property type="match status" value="1"/>
</dbReference>
<reference evidence="2 3" key="1">
    <citation type="journal article" date="2018" name="Int. J. Syst. Evol. Microbiol.">
        <title>Adhaeribacter swui sp. nov., isolated from wet mud.</title>
        <authorList>
            <person name="Kim D.U."/>
            <person name="Kim K.W."/>
            <person name="Kang M.S."/>
            <person name="Kim J.Y."/>
            <person name="Jang J.H."/>
            <person name="Kim M.K."/>
        </authorList>
    </citation>
    <scope>NUCLEOTIDE SEQUENCE [LARGE SCALE GENOMIC DNA]</scope>
    <source>
        <strain evidence="2 3">KCTC 52873</strain>
    </source>
</reference>
<dbReference type="Pfam" id="PF03358">
    <property type="entry name" value="FMN_red"/>
    <property type="match status" value="1"/>
</dbReference>
<proteinExistence type="predicted"/>
<evidence type="ECO:0000313" key="2">
    <source>
        <dbReference type="EMBL" id="QNF35683.1"/>
    </source>
</evidence>
<sequence length="217" mass="23408">MPLDGKNQPHILILNGSIRGVQGNSYALAKLAENFLTTKLSVNASILNLAEPKPSTKEVYDLLLRSAGFLVVSGTYWSSWGSPLQRFLEVATTFENSPAFFGKPVACAVSMDSVGGAEVASRMHAAFAGLGCWSPPCATLAVSRVGQEAITASLGQTDDPNEDVWRIADLEIILKNLITATTLHQNLWVSWPHVTLSMPDGPWPETGTIDLNTPRFI</sequence>
<name>A0A7G7GEU9_9BACT</name>
<evidence type="ECO:0000259" key="1">
    <source>
        <dbReference type="Pfam" id="PF03358"/>
    </source>
</evidence>